<dbReference type="AlphaFoldDB" id="A0A1Y3BG41"/>
<protein>
    <submittedName>
        <fullName evidence="1">Uncharacterized protein</fullName>
    </submittedName>
</protein>
<evidence type="ECO:0000313" key="1">
    <source>
        <dbReference type="EMBL" id="OTF79137.1"/>
    </source>
</evidence>
<proteinExistence type="predicted"/>
<evidence type="ECO:0000313" key="2">
    <source>
        <dbReference type="Proteomes" id="UP000194236"/>
    </source>
</evidence>
<reference evidence="1 2" key="1">
    <citation type="submission" date="2017-03" db="EMBL/GenBank/DDBJ databases">
        <title>Genome Survey of Euroglyphus maynei.</title>
        <authorList>
            <person name="Arlian L.G."/>
            <person name="Morgan M.S."/>
            <person name="Rider S.D."/>
        </authorList>
    </citation>
    <scope>NUCLEOTIDE SEQUENCE [LARGE SCALE GENOMIC DNA]</scope>
    <source>
        <strain evidence="1">Arlian Lab</strain>
        <tissue evidence="1">Whole body</tissue>
    </source>
</reference>
<name>A0A1Y3BG41_EURMA</name>
<dbReference type="Proteomes" id="UP000194236">
    <property type="component" value="Unassembled WGS sequence"/>
</dbReference>
<gene>
    <name evidence="1" type="ORF">BLA29_003035</name>
</gene>
<accession>A0A1Y3BG41</accession>
<keyword evidence="2" id="KW-1185">Reference proteome</keyword>
<comment type="caution">
    <text evidence="1">The sequence shown here is derived from an EMBL/GenBank/DDBJ whole genome shotgun (WGS) entry which is preliminary data.</text>
</comment>
<sequence length="108" mass="12892">MEKNLFENDASLPRPVQQMVKASGHHHYHYQMLYKSLYEKFPSESPSTYSYRIFHRHIITAADPITEKILNLNEENFLGHKDMMSNNSFGEEENFFFAEWNYQQINQA</sequence>
<dbReference type="EMBL" id="MUJZ01024693">
    <property type="protein sequence ID" value="OTF79137.1"/>
    <property type="molecule type" value="Genomic_DNA"/>
</dbReference>
<organism evidence="1 2">
    <name type="scientific">Euroglyphus maynei</name>
    <name type="common">Mayne's house dust mite</name>
    <dbReference type="NCBI Taxonomy" id="6958"/>
    <lineage>
        <taxon>Eukaryota</taxon>
        <taxon>Metazoa</taxon>
        <taxon>Ecdysozoa</taxon>
        <taxon>Arthropoda</taxon>
        <taxon>Chelicerata</taxon>
        <taxon>Arachnida</taxon>
        <taxon>Acari</taxon>
        <taxon>Acariformes</taxon>
        <taxon>Sarcoptiformes</taxon>
        <taxon>Astigmata</taxon>
        <taxon>Psoroptidia</taxon>
        <taxon>Analgoidea</taxon>
        <taxon>Pyroglyphidae</taxon>
        <taxon>Pyroglyphinae</taxon>
        <taxon>Euroglyphus</taxon>
    </lineage>
</organism>